<dbReference type="PRINTS" id="PR00625">
    <property type="entry name" value="JDOMAIN"/>
</dbReference>
<dbReference type="OrthoDB" id="10250354at2759"/>
<dbReference type="PANTHER" id="PTHR44873">
    <property type="entry name" value="DNAJ HOMOLOG SUBFAMILY C MEMBER 30, MITOCHONDRIAL"/>
    <property type="match status" value="1"/>
</dbReference>
<keyword evidence="2" id="KW-1133">Transmembrane helix</keyword>
<feature type="compositionally biased region" description="Polar residues" evidence="1">
    <location>
        <begin position="210"/>
        <end position="219"/>
    </location>
</feature>
<keyword evidence="5" id="KW-1185">Reference proteome</keyword>
<name>B8LUH1_TALSN</name>
<dbReference type="Pfam" id="PF00226">
    <property type="entry name" value="DnaJ"/>
    <property type="match status" value="1"/>
</dbReference>
<dbReference type="SMART" id="SM00271">
    <property type="entry name" value="DnaJ"/>
    <property type="match status" value="1"/>
</dbReference>
<dbReference type="Proteomes" id="UP000001745">
    <property type="component" value="Unassembled WGS sequence"/>
</dbReference>
<dbReference type="PANTHER" id="PTHR44873:SF1">
    <property type="entry name" value="DNAJ HOMOLOG SUBFAMILY C MEMBER 30, MITOCHONDRIAL"/>
    <property type="match status" value="1"/>
</dbReference>
<dbReference type="InterPro" id="IPR001623">
    <property type="entry name" value="DnaJ_domain"/>
</dbReference>
<evidence type="ECO:0000259" key="3">
    <source>
        <dbReference type="PROSITE" id="PS50076"/>
    </source>
</evidence>
<dbReference type="OMA" id="ANPGQHP"/>
<dbReference type="PhylomeDB" id="B8LUH1"/>
<dbReference type="PROSITE" id="PS50076">
    <property type="entry name" value="DNAJ_2"/>
    <property type="match status" value="1"/>
</dbReference>
<dbReference type="eggNOG" id="KOG0715">
    <property type="taxonomic scope" value="Eukaryota"/>
</dbReference>
<accession>B8LUH1</accession>
<evidence type="ECO:0000313" key="5">
    <source>
        <dbReference type="Proteomes" id="UP000001745"/>
    </source>
</evidence>
<sequence>MPPRLTILRLISSFVITPRLNPKPELCGRDIVSPSPSIIFSAHFSATKRYYARSHEPTYYEILNVPVTATAAEIKKQFYALSLKHHPDRNRSDPKATERFATISSAYHILGDSTKRARYDLDHGIGGTTHGTHSSGVAGQHPMGSHSSAGATYAGSRPASGLSKRRTAFRGPPPSFYAHGGYGGRKPQSPGGSYTGTAGTGKQHQHNNEDPTSFINNNPVWHFNARGHYKTQTAEDARRKQRRSQQMQREREILESEKGGSFVLRFVIVSGILVVTAAFGALLGRGSNTATASSPGGKRSGKTSQGKGLGSREDGD</sequence>
<feature type="transmembrane region" description="Helical" evidence="2">
    <location>
        <begin position="262"/>
        <end position="283"/>
    </location>
</feature>
<dbReference type="CDD" id="cd06257">
    <property type="entry name" value="DnaJ"/>
    <property type="match status" value="1"/>
</dbReference>
<evidence type="ECO:0000313" key="4">
    <source>
        <dbReference type="EMBL" id="EED23744.1"/>
    </source>
</evidence>
<dbReference type="GeneID" id="8102522"/>
<feature type="region of interest" description="Disordered" evidence="1">
    <location>
        <begin position="121"/>
        <end position="253"/>
    </location>
</feature>
<feature type="domain" description="J" evidence="3">
    <location>
        <begin position="58"/>
        <end position="123"/>
    </location>
</feature>
<dbReference type="HOGENOM" id="CLU_050546_1_0_1"/>
<protein>
    <submittedName>
        <fullName evidence="4">DnaJ domain protein</fullName>
    </submittedName>
</protein>
<feature type="region of interest" description="Disordered" evidence="1">
    <location>
        <begin position="287"/>
        <end position="316"/>
    </location>
</feature>
<dbReference type="SUPFAM" id="SSF46565">
    <property type="entry name" value="Chaperone J-domain"/>
    <property type="match status" value="1"/>
</dbReference>
<dbReference type="RefSeq" id="XP_002341131.1">
    <property type="nucleotide sequence ID" value="XM_002341090.1"/>
</dbReference>
<dbReference type="VEuPathDB" id="FungiDB:TSTA_071410"/>
<keyword evidence="2" id="KW-0812">Transmembrane</keyword>
<dbReference type="InterPro" id="IPR036869">
    <property type="entry name" value="J_dom_sf"/>
</dbReference>
<organism evidence="4 5">
    <name type="scientific">Talaromyces stipitatus (strain ATCC 10500 / CBS 375.48 / QM 6759 / NRRL 1006)</name>
    <name type="common">Penicillium stipitatum</name>
    <dbReference type="NCBI Taxonomy" id="441959"/>
    <lineage>
        <taxon>Eukaryota</taxon>
        <taxon>Fungi</taxon>
        <taxon>Dikarya</taxon>
        <taxon>Ascomycota</taxon>
        <taxon>Pezizomycotina</taxon>
        <taxon>Eurotiomycetes</taxon>
        <taxon>Eurotiomycetidae</taxon>
        <taxon>Eurotiales</taxon>
        <taxon>Trichocomaceae</taxon>
        <taxon>Talaromyces</taxon>
        <taxon>Talaromyces sect. Talaromyces</taxon>
    </lineage>
</organism>
<keyword evidence="2" id="KW-0472">Membrane</keyword>
<dbReference type="EMBL" id="EQ962652">
    <property type="protein sequence ID" value="EED23744.1"/>
    <property type="molecule type" value="Genomic_DNA"/>
</dbReference>
<dbReference type="AlphaFoldDB" id="B8LUH1"/>
<evidence type="ECO:0000256" key="1">
    <source>
        <dbReference type="SAM" id="MobiDB-lite"/>
    </source>
</evidence>
<dbReference type="STRING" id="441959.B8LUH1"/>
<gene>
    <name evidence="4" type="ORF">TSTA_071410</name>
</gene>
<proteinExistence type="predicted"/>
<evidence type="ECO:0000256" key="2">
    <source>
        <dbReference type="SAM" id="Phobius"/>
    </source>
</evidence>
<dbReference type="InParanoid" id="B8LUH1"/>
<dbReference type="Gene3D" id="1.10.287.110">
    <property type="entry name" value="DnaJ domain"/>
    <property type="match status" value="1"/>
</dbReference>
<feature type="compositionally biased region" description="Polar residues" evidence="1">
    <location>
        <begin position="190"/>
        <end position="202"/>
    </location>
</feature>
<dbReference type="InterPro" id="IPR053025">
    <property type="entry name" value="Mito_ATP_Synthase-Asso"/>
</dbReference>
<reference evidence="5" key="1">
    <citation type="journal article" date="2015" name="Genome Announc.">
        <title>Genome sequence of the AIDS-associated pathogen Penicillium marneffei (ATCC18224) and its near taxonomic relative Talaromyces stipitatus (ATCC10500).</title>
        <authorList>
            <person name="Nierman W.C."/>
            <person name="Fedorova-Abrams N.D."/>
            <person name="Andrianopoulos A."/>
        </authorList>
    </citation>
    <scope>NUCLEOTIDE SEQUENCE [LARGE SCALE GENOMIC DNA]</scope>
    <source>
        <strain evidence="5">ATCC 10500 / CBS 375.48 / QM 6759 / NRRL 1006</strain>
    </source>
</reference>